<dbReference type="Proteomes" id="UP001642360">
    <property type="component" value="Unassembled WGS sequence"/>
</dbReference>
<name>A0ABC8TFD1_9AQUA</name>
<protein>
    <submittedName>
        <fullName evidence="1">Uncharacterized protein</fullName>
    </submittedName>
</protein>
<sequence>MLQEMLDLEPKGVVDDVFVPSPASPSEFMLGPCFRTEFPSKLTSFYPLVKGEKLLLHLSGPDLSRSKTLKTWPTVNKAWTDWVDRVERGKGELWKSAGIYEAI</sequence>
<dbReference type="AlphaFoldDB" id="A0ABC8TFD1"/>
<accession>A0ABC8TFD1</accession>
<proteinExistence type="predicted"/>
<organism evidence="1 2">
    <name type="scientific">Ilex paraguariensis</name>
    <name type="common">yerba mate</name>
    <dbReference type="NCBI Taxonomy" id="185542"/>
    <lineage>
        <taxon>Eukaryota</taxon>
        <taxon>Viridiplantae</taxon>
        <taxon>Streptophyta</taxon>
        <taxon>Embryophyta</taxon>
        <taxon>Tracheophyta</taxon>
        <taxon>Spermatophyta</taxon>
        <taxon>Magnoliopsida</taxon>
        <taxon>eudicotyledons</taxon>
        <taxon>Gunneridae</taxon>
        <taxon>Pentapetalae</taxon>
        <taxon>asterids</taxon>
        <taxon>campanulids</taxon>
        <taxon>Aquifoliales</taxon>
        <taxon>Aquifoliaceae</taxon>
        <taxon>Ilex</taxon>
    </lineage>
</organism>
<gene>
    <name evidence="1" type="ORF">ILEXP_LOCUS37414</name>
</gene>
<evidence type="ECO:0000313" key="2">
    <source>
        <dbReference type="Proteomes" id="UP001642360"/>
    </source>
</evidence>
<evidence type="ECO:0000313" key="1">
    <source>
        <dbReference type="EMBL" id="CAK9168083.1"/>
    </source>
</evidence>
<keyword evidence="2" id="KW-1185">Reference proteome</keyword>
<comment type="caution">
    <text evidence="1">The sequence shown here is derived from an EMBL/GenBank/DDBJ whole genome shotgun (WGS) entry which is preliminary data.</text>
</comment>
<dbReference type="EMBL" id="CAUOFW020005002">
    <property type="protein sequence ID" value="CAK9168083.1"/>
    <property type="molecule type" value="Genomic_DNA"/>
</dbReference>
<reference evidence="1 2" key="1">
    <citation type="submission" date="2024-02" db="EMBL/GenBank/DDBJ databases">
        <authorList>
            <person name="Vignale AGUSTIN F."/>
            <person name="Sosa J E."/>
            <person name="Modenutti C."/>
        </authorList>
    </citation>
    <scope>NUCLEOTIDE SEQUENCE [LARGE SCALE GENOMIC DNA]</scope>
</reference>